<protein>
    <submittedName>
        <fullName evidence="1">Uncharacterized protein conserved in bacteria</fullName>
    </submittedName>
</protein>
<dbReference type="STRING" id="349521.HCH_02284"/>
<dbReference type="Proteomes" id="UP000000238">
    <property type="component" value="Chromosome"/>
</dbReference>
<reference evidence="1 2" key="1">
    <citation type="journal article" date="2005" name="Nucleic Acids Res.">
        <title>Genomic blueprint of Hahella chejuensis, a marine microbe producing an algicidal agent.</title>
        <authorList>
            <person name="Jeong H."/>
            <person name="Yim J.H."/>
            <person name="Lee C."/>
            <person name="Choi S.-H."/>
            <person name="Park Y.K."/>
            <person name="Yoon S.H."/>
            <person name="Hur C.-G."/>
            <person name="Kang H.-Y."/>
            <person name="Kim D."/>
            <person name="Lee H.H."/>
            <person name="Park K.H."/>
            <person name="Park S.-H."/>
            <person name="Park H.-S."/>
            <person name="Lee H.K."/>
            <person name="Oh T.K."/>
            <person name="Kim J.F."/>
        </authorList>
    </citation>
    <scope>NUCLEOTIDE SEQUENCE [LARGE SCALE GENOMIC DNA]</scope>
    <source>
        <strain evidence="1 2">KCTC 2396</strain>
    </source>
</reference>
<dbReference type="HOGENOM" id="CLU_097152_0_0_6"/>
<evidence type="ECO:0000313" key="1">
    <source>
        <dbReference type="EMBL" id="ABC29108.1"/>
    </source>
</evidence>
<dbReference type="InterPro" id="IPR007411">
    <property type="entry name" value="EpmC"/>
</dbReference>
<sequence length="185" mass="20577">MIRLLAYGPAVLRVSLMVVGDDERCQYLIDAFSGIFPGLKIIGGAEEPFYVASKENVSAIIYFRSNYPRSLLHEISHYCLAGDRRRNIDDFGFWYSPCGRTSEEQAMFESVEARPQGLEKAMCEIVGIKFSPSLDDFSGRPPSQGFLEDLDTAYREMLTSPPPTAAKALCGLKTYSEANGRLLVV</sequence>
<dbReference type="AlphaFoldDB" id="Q2SJR6"/>
<keyword evidence="2" id="KW-1185">Reference proteome</keyword>
<name>Q2SJR6_HAHCH</name>
<proteinExistence type="predicted"/>
<dbReference type="KEGG" id="hch:HCH_02284"/>
<dbReference type="EMBL" id="CP000155">
    <property type="protein sequence ID" value="ABC29108.1"/>
    <property type="molecule type" value="Genomic_DNA"/>
</dbReference>
<organism evidence="1 2">
    <name type="scientific">Hahella chejuensis (strain KCTC 2396)</name>
    <dbReference type="NCBI Taxonomy" id="349521"/>
    <lineage>
        <taxon>Bacteria</taxon>
        <taxon>Pseudomonadati</taxon>
        <taxon>Pseudomonadota</taxon>
        <taxon>Gammaproteobacteria</taxon>
        <taxon>Oceanospirillales</taxon>
        <taxon>Hahellaceae</taxon>
        <taxon>Hahella</taxon>
    </lineage>
</organism>
<evidence type="ECO:0000313" key="2">
    <source>
        <dbReference type="Proteomes" id="UP000000238"/>
    </source>
</evidence>
<dbReference type="eggNOG" id="COG3101">
    <property type="taxonomic scope" value="Bacteria"/>
</dbReference>
<gene>
    <name evidence="1" type="ordered locus">HCH_02284</name>
</gene>
<accession>Q2SJR6</accession>
<dbReference type="Pfam" id="PF04315">
    <property type="entry name" value="EpmC"/>
    <property type="match status" value="1"/>
</dbReference>